<evidence type="ECO:0000256" key="1">
    <source>
        <dbReference type="SAM" id="MobiDB-lite"/>
    </source>
</evidence>
<sequence length="63" mass="7013">THRQSNLRHRRSPAIDAALPVLRSSFFVTRRIVTLLPLPQATALPTPHHRLHPSSPASATTRC</sequence>
<feature type="non-terminal residue" evidence="2">
    <location>
        <position position="1"/>
    </location>
</feature>
<comment type="caution">
    <text evidence="2">The sequence shown here is derived from an EMBL/GenBank/DDBJ whole genome shotgun (WGS) entry which is preliminary data.</text>
</comment>
<accession>A0A2P5CLS7</accession>
<dbReference type="EMBL" id="JXTB01000117">
    <property type="protein sequence ID" value="PON62000.1"/>
    <property type="molecule type" value="Genomic_DNA"/>
</dbReference>
<feature type="region of interest" description="Disordered" evidence="1">
    <location>
        <begin position="43"/>
        <end position="63"/>
    </location>
</feature>
<evidence type="ECO:0000313" key="2">
    <source>
        <dbReference type="EMBL" id="PON62000.1"/>
    </source>
</evidence>
<reference evidence="3" key="1">
    <citation type="submission" date="2016-06" db="EMBL/GenBank/DDBJ databases">
        <title>Parallel loss of symbiosis genes in relatives of nitrogen-fixing non-legume Parasponia.</title>
        <authorList>
            <person name="Van Velzen R."/>
            <person name="Holmer R."/>
            <person name="Bu F."/>
            <person name="Rutten L."/>
            <person name="Van Zeijl A."/>
            <person name="Liu W."/>
            <person name="Santuari L."/>
            <person name="Cao Q."/>
            <person name="Sharma T."/>
            <person name="Shen D."/>
            <person name="Roswanjaya Y."/>
            <person name="Wardhani T."/>
            <person name="Kalhor M.S."/>
            <person name="Jansen J."/>
            <person name="Van den Hoogen J."/>
            <person name="Gungor B."/>
            <person name="Hartog M."/>
            <person name="Hontelez J."/>
            <person name="Verver J."/>
            <person name="Yang W.-C."/>
            <person name="Schijlen E."/>
            <person name="Repin R."/>
            <person name="Schilthuizen M."/>
            <person name="Schranz E."/>
            <person name="Heidstra R."/>
            <person name="Miyata K."/>
            <person name="Fedorova E."/>
            <person name="Kohlen W."/>
            <person name="Bisseling T."/>
            <person name="Smit S."/>
            <person name="Geurts R."/>
        </authorList>
    </citation>
    <scope>NUCLEOTIDE SEQUENCE [LARGE SCALE GENOMIC DNA]</scope>
    <source>
        <strain evidence="3">cv. WU1-14</strain>
    </source>
</reference>
<dbReference type="Proteomes" id="UP000237105">
    <property type="component" value="Unassembled WGS sequence"/>
</dbReference>
<dbReference type="AlphaFoldDB" id="A0A2P5CLS7"/>
<gene>
    <name evidence="2" type="ORF">PanWU01x14_142020</name>
</gene>
<evidence type="ECO:0000313" key="3">
    <source>
        <dbReference type="Proteomes" id="UP000237105"/>
    </source>
</evidence>
<proteinExistence type="predicted"/>
<keyword evidence="3" id="KW-1185">Reference proteome</keyword>
<protein>
    <submittedName>
        <fullName evidence="2">Uncharacterized protein</fullName>
    </submittedName>
</protein>
<name>A0A2P5CLS7_PARAD</name>
<organism evidence="2 3">
    <name type="scientific">Parasponia andersonii</name>
    <name type="common">Sponia andersonii</name>
    <dbReference type="NCBI Taxonomy" id="3476"/>
    <lineage>
        <taxon>Eukaryota</taxon>
        <taxon>Viridiplantae</taxon>
        <taxon>Streptophyta</taxon>
        <taxon>Embryophyta</taxon>
        <taxon>Tracheophyta</taxon>
        <taxon>Spermatophyta</taxon>
        <taxon>Magnoliopsida</taxon>
        <taxon>eudicotyledons</taxon>
        <taxon>Gunneridae</taxon>
        <taxon>Pentapetalae</taxon>
        <taxon>rosids</taxon>
        <taxon>fabids</taxon>
        <taxon>Rosales</taxon>
        <taxon>Cannabaceae</taxon>
        <taxon>Parasponia</taxon>
    </lineage>
</organism>